<geneLocation type="plasmid" evidence="1 2">
    <name>pRgalR602b</name>
</geneLocation>
<keyword evidence="2" id="KW-1185">Reference proteome</keyword>
<dbReference type="RefSeq" id="WP_040114116.1">
    <property type="nucleotide sequence ID" value="NZ_CP006879.1"/>
</dbReference>
<accession>A0A0B4XA23</accession>
<dbReference type="AlphaFoldDB" id="A0A0B4XA23"/>
<dbReference type="EMBL" id="CP006879">
    <property type="protein sequence ID" value="AJD43590.1"/>
    <property type="molecule type" value="Genomic_DNA"/>
</dbReference>
<keyword evidence="1" id="KW-0614">Plasmid</keyword>
<evidence type="ECO:0008006" key="3">
    <source>
        <dbReference type="Google" id="ProtNLM"/>
    </source>
</evidence>
<sequence>MRLREFLLVEASRRSQSSAPVEVSHIHDTSVSDALAHLFHGKCAFCESRVACRPYQFRPAAEAIPPAAVDPHLFYTWLADAWENLYPICDRCQPREPAYFPIAGQRMRVPSRALLNRFARNSSGLSWRGDRPQEKQLLLDPCEKSDLTQHLVVQLDGVLKAKSRRAAETIEHFSLNRSELIEIRRRFFSDRVRMLRIGIANLWDDAD</sequence>
<protein>
    <recommendedName>
        <fullName evidence="3">HNH endonuclease protein</fullName>
    </recommendedName>
</protein>
<proteinExistence type="predicted"/>
<organism evidence="1 2">
    <name type="scientific">Rhizobium gallicum bv. gallicum R602sp</name>
    <dbReference type="NCBI Taxonomy" id="1041138"/>
    <lineage>
        <taxon>Bacteria</taxon>
        <taxon>Pseudomonadati</taxon>
        <taxon>Pseudomonadota</taxon>
        <taxon>Alphaproteobacteria</taxon>
        <taxon>Hyphomicrobiales</taxon>
        <taxon>Rhizobiaceae</taxon>
        <taxon>Rhizobium/Agrobacterium group</taxon>
        <taxon>Rhizobium</taxon>
    </lineage>
</organism>
<name>A0A0B4XA23_9HYPH</name>
<reference evidence="1 2" key="1">
    <citation type="submission" date="2013-11" db="EMBL/GenBank/DDBJ databases">
        <title>Complete genome sequence of Rhizobium gallicum bv. gallicum R602.</title>
        <authorList>
            <person name="Bustos P."/>
            <person name="Santamaria R.I."/>
            <person name="Lozano L."/>
            <person name="Acosta J.L."/>
            <person name="Ormeno-Orrillo E."/>
            <person name="Rogel M.A."/>
            <person name="Romero D."/>
            <person name="Cevallos M.A."/>
            <person name="Martinez-Romero E."/>
            <person name="Gonzalez V."/>
        </authorList>
    </citation>
    <scope>NUCLEOTIDE SEQUENCE [LARGE SCALE GENOMIC DNA]</scope>
    <source>
        <strain evidence="1 2">R602</strain>
        <plasmid evidence="1 2">pRgalR602b</plasmid>
    </source>
</reference>
<dbReference type="KEGG" id="rga:RGR602_PB00049"/>
<dbReference type="Proteomes" id="UP000031368">
    <property type="component" value="Plasmid pRgalR602b"/>
</dbReference>
<gene>
    <name evidence="1" type="ORF">RGR602_PB00049</name>
</gene>
<evidence type="ECO:0000313" key="2">
    <source>
        <dbReference type="Proteomes" id="UP000031368"/>
    </source>
</evidence>
<evidence type="ECO:0000313" key="1">
    <source>
        <dbReference type="EMBL" id="AJD43590.1"/>
    </source>
</evidence>
<dbReference type="HOGENOM" id="CLU_1325458_0_0_5"/>